<sequence length="208" mass="23024">MYAPERDFNVDMNNDTQSSEALLEWADACSLAPCIPDAAISLRSNRTIDYALSNGVPLSIQTQGTATRFLPAQTPAPFWSKTKRIFKPANSCLHAFLLGNGEIVKDRSQMVDIAAEHYKQLYSLPVIMRPRPYVDSPSITWENEDELIPSVTFEEVTKPINYSKTEGLWSAKAWGGGMKDQNFNSHAVTITLNSAPHLNTWGTGSAQS</sequence>
<name>A0A821TSD2_9BILA</name>
<reference evidence="1" key="1">
    <citation type="submission" date="2021-02" db="EMBL/GenBank/DDBJ databases">
        <authorList>
            <person name="Nowell W R."/>
        </authorList>
    </citation>
    <scope>NUCLEOTIDE SEQUENCE</scope>
</reference>
<evidence type="ECO:0000313" key="2">
    <source>
        <dbReference type="Proteomes" id="UP000663848"/>
    </source>
</evidence>
<dbReference type="AlphaFoldDB" id="A0A821TSD2"/>
<dbReference type="Proteomes" id="UP000663848">
    <property type="component" value="Unassembled WGS sequence"/>
</dbReference>
<accession>A0A821TSD2</accession>
<proteinExistence type="predicted"/>
<protein>
    <submittedName>
        <fullName evidence="1">Uncharacterized protein</fullName>
    </submittedName>
</protein>
<evidence type="ECO:0000313" key="1">
    <source>
        <dbReference type="EMBL" id="CAF4878963.1"/>
    </source>
</evidence>
<organism evidence="1 2">
    <name type="scientific">Rotaria socialis</name>
    <dbReference type="NCBI Taxonomy" id="392032"/>
    <lineage>
        <taxon>Eukaryota</taxon>
        <taxon>Metazoa</taxon>
        <taxon>Spiralia</taxon>
        <taxon>Gnathifera</taxon>
        <taxon>Rotifera</taxon>
        <taxon>Eurotatoria</taxon>
        <taxon>Bdelloidea</taxon>
        <taxon>Philodinida</taxon>
        <taxon>Philodinidae</taxon>
        <taxon>Rotaria</taxon>
    </lineage>
</organism>
<gene>
    <name evidence="1" type="ORF">QYT958_LOCUS29211</name>
</gene>
<dbReference type="EMBL" id="CAJOBR010008413">
    <property type="protein sequence ID" value="CAF4878963.1"/>
    <property type="molecule type" value="Genomic_DNA"/>
</dbReference>
<comment type="caution">
    <text evidence="1">The sequence shown here is derived from an EMBL/GenBank/DDBJ whole genome shotgun (WGS) entry which is preliminary data.</text>
</comment>